<evidence type="ECO:0000256" key="4">
    <source>
        <dbReference type="ARBA" id="ARBA00022692"/>
    </source>
</evidence>
<evidence type="ECO:0000313" key="12">
    <source>
        <dbReference type="EMBL" id="BAL95411.1"/>
    </source>
</evidence>
<comment type="similarity">
    <text evidence="11">Belongs to the KdpC family.</text>
</comment>
<dbReference type="HAMAP" id="MF_00276">
    <property type="entry name" value="KdpC"/>
    <property type="match status" value="1"/>
</dbReference>
<dbReference type="STRING" id="983917.RGE_20700"/>
<dbReference type="GO" id="GO:0005524">
    <property type="term" value="F:ATP binding"/>
    <property type="evidence" value="ECO:0007669"/>
    <property type="project" value="UniProtKB-UniRule"/>
</dbReference>
<dbReference type="InterPro" id="IPR003820">
    <property type="entry name" value="KdpC"/>
</dbReference>
<accession>I0HQX4</accession>
<comment type="function">
    <text evidence="11">Part of the high-affinity ATP-driven potassium transport (or Kdp) system, which catalyzes the hydrolysis of ATP coupled with the electrogenic transport of potassium into the cytoplasm. This subunit acts as a catalytic chaperone that increases the ATP-binding affinity of the ATP-hydrolyzing subunit KdpB by the formation of a transient KdpB/KdpC/ATP ternary complex.</text>
</comment>
<dbReference type="Pfam" id="PF02669">
    <property type="entry name" value="KdpC"/>
    <property type="match status" value="1"/>
</dbReference>
<dbReference type="AlphaFoldDB" id="I0HQX4"/>
<evidence type="ECO:0000256" key="1">
    <source>
        <dbReference type="ARBA" id="ARBA00022448"/>
    </source>
</evidence>
<dbReference type="PANTHER" id="PTHR30042:SF2">
    <property type="entry name" value="POTASSIUM-TRANSPORTING ATPASE KDPC SUBUNIT"/>
    <property type="match status" value="1"/>
</dbReference>
<proteinExistence type="inferred from homology"/>
<evidence type="ECO:0000256" key="5">
    <source>
        <dbReference type="ARBA" id="ARBA00022741"/>
    </source>
</evidence>
<dbReference type="GO" id="GO:0016787">
    <property type="term" value="F:hydrolase activity"/>
    <property type="evidence" value="ECO:0007669"/>
    <property type="project" value="UniProtKB-KW"/>
</dbReference>
<dbReference type="GO" id="GO:0005886">
    <property type="term" value="C:plasma membrane"/>
    <property type="evidence" value="ECO:0007669"/>
    <property type="project" value="UniProtKB-SubCell"/>
</dbReference>
<dbReference type="PANTHER" id="PTHR30042">
    <property type="entry name" value="POTASSIUM-TRANSPORTING ATPASE C CHAIN"/>
    <property type="match status" value="1"/>
</dbReference>
<evidence type="ECO:0000313" key="13">
    <source>
        <dbReference type="Proteomes" id="UP000007883"/>
    </source>
</evidence>
<keyword evidence="5 11" id="KW-0547">Nucleotide-binding</keyword>
<dbReference type="GO" id="GO:0008556">
    <property type="term" value="F:P-type potassium transmembrane transporter activity"/>
    <property type="evidence" value="ECO:0007669"/>
    <property type="project" value="InterPro"/>
</dbReference>
<keyword evidence="7 11" id="KW-0630">Potassium</keyword>
<dbReference type="HOGENOM" id="CLU_077094_2_0_4"/>
<keyword evidence="12" id="KW-0378">Hydrolase</keyword>
<evidence type="ECO:0000256" key="7">
    <source>
        <dbReference type="ARBA" id="ARBA00022958"/>
    </source>
</evidence>
<keyword evidence="13" id="KW-1185">Reference proteome</keyword>
<dbReference type="KEGG" id="rge:RGE_20700"/>
<dbReference type="PIRSF" id="PIRSF001296">
    <property type="entry name" value="K_ATPase_KdpC"/>
    <property type="match status" value="1"/>
</dbReference>
<keyword evidence="4 11" id="KW-0812">Transmembrane</keyword>
<organism evidence="12 13">
    <name type="scientific">Rubrivivax gelatinosus (strain NBRC 100245 / IL144)</name>
    <dbReference type="NCBI Taxonomy" id="983917"/>
    <lineage>
        <taxon>Bacteria</taxon>
        <taxon>Pseudomonadati</taxon>
        <taxon>Pseudomonadota</taxon>
        <taxon>Betaproteobacteria</taxon>
        <taxon>Burkholderiales</taxon>
        <taxon>Sphaerotilaceae</taxon>
        <taxon>Rubrivivax</taxon>
    </lineage>
</organism>
<dbReference type="EMBL" id="AP012320">
    <property type="protein sequence ID" value="BAL95411.1"/>
    <property type="molecule type" value="Genomic_DNA"/>
</dbReference>
<dbReference type="eggNOG" id="COG2156">
    <property type="taxonomic scope" value="Bacteria"/>
</dbReference>
<evidence type="ECO:0000256" key="8">
    <source>
        <dbReference type="ARBA" id="ARBA00022989"/>
    </source>
</evidence>
<reference evidence="12 13" key="1">
    <citation type="journal article" date="2012" name="J. Bacteriol.">
        <title>Complete genome sequence of phototrophic betaproteobacterium Rubrivivax gelatinosus IL144.</title>
        <authorList>
            <person name="Nagashima S."/>
            <person name="Kamimura A."/>
            <person name="Shimizu T."/>
            <person name="Nakamura-isaki S."/>
            <person name="Aono E."/>
            <person name="Sakamoto K."/>
            <person name="Ichikawa N."/>
            <person name="Nakazawa H."/>
            <person name="Sekine M."/>
            <person name="Yamazaki S."/>
            <person name="Fujita N."/>
            <person name="Shimada K."/>
            <person name="Hanada S."/>
            <person name="Nagashima K.V.P."/>
        </authorList>
    </citation>
    <scope>NUCLEOTIDE SEQUENCE [LARGE SCALE GENOMIC DNA]</scope>
    <source>
        <strain evidence="13">NBRC 100245 / IL144</strain>
    </source>
</reference>
<gene>
    <name evidence="11 12" type="primary">kdpC</name>
    <name evidence="12" type="ordered locus">RGE_20700</name>
</gene>
<comment type="subunit">
    <text evidence="11">The system is composed of three essential subunits: KdpA, KdpB and KdpC.</text>
</comment>
<evidence type="ECO:0000256" key="9">
    <source>
        <dbReference type="ARBA" id="ARBA00023065"/>
    </source>
</evidence>
<sequence length="194" mass="20203">MNSMLRPALVLFAALSLITGLAYPLAVTGAARLAFPWQAEGSLVERDGRVVGSALIGQSFTDPGHFWSRPSATAPMPYNAANSAGSNLGPSNPALADAVRARVAALRAADPGNDAPVPVDLVTASASGLDPDISRAAAEYQAARVARVRGLPEARVRELVARQAEEPSFGLGEARVNVLKLNLALDELARAGRR</sequence>
<dbReference type="Proteomes" id="UP000007883">
    <property type="component" value="Chromosome"/>
</dbReference>
<keyword evidence="11" id="KW-0997">Cell inner membrane</keyword>
<dbReference type="RefSeq" id="WP_014428274.1">
    <property type="nucleotide sequence ID" value="NC_017075.1"/>
</dbReference>
<evidence type="ECO:0000256" key="10">
    <source>
        <dbReference type="ARBA" id="ARBA00023136"/>
    </source>
</evidence>
<dbReference type="NCBIfam" id="TIGR00681">
    <property type="entry name" value="kdpC"/>
    <property type="match status" value="1"/>
</dbReference>
<keyword evidence="1 11" id="KW-0813">Transport</keyword>
<keyword evidence="8 11" id="KW-1133">Transmembrane helix</keyword>
<keyword evidence="3 11" id="KW-0633">Potassium transport</keyword>
<name>I0HQX4_RUBGI</name>
<protein>
    <recommendedName>
        <fullName evidence="11">Potassium-transporting ATPase KdpC subunit</fullName>
    </recommendedName>
    <alternativeName>
        <fullName evidence="11">ATP phosphohydrolase [potassium-transporting] C chain</fullName>
    </alternativeName>
    <alternativeName>
        <fullName evidence="11">Potassium-binding and translocating subunit C</fullName>
    </alternativeName>
    <alternativeName>
        <fullName evidence="11">Potassium-translocating ATPase C chain</fullName>
    </alternativeName>
</protein>
<evidence type="ECO:0000256" key="2">
    <source>
        <dbReference type="ARBA" id="ARBA00022475"/>
    </source>
</evidence>
<comment type="subcellular location">
    <subcellularLocation>
        <location evidence="11">Cell inner membrane</location>
        <topology evidence="11">Single-pass membrane protein</topology>
    </subcellularLocation>
</comment>
<keyword evidence="6 11" id="KW-0067">ATP-binding</keyword>
<evidence type="ECO:0000256" key="11">
    <source>
        <dbReference type="HAMAP-Rule" id="MF_00276"/>
    </source>
</evidence>
<keyword evidence="9 11" id="KW-0406">Ion transport</keyword>
<dbReference type="PATRIC" id="fig|983917.3.peg.1999"/>
<evidence type="ECO:0000256" key="3">
    <source>
        <dbReference type="ARBA" id="ARBA00022538"/>
    </source>
</evidence>
<dbReference type="NCBIfam" id="NF001454">
    <property type="entry name" value="PRK00315.1"/>
    <property type="match status" value="1"/>
</dbReference>
<keyword evidence="2 11" id="KW-1003">Cell membrane</keyword>
<keyword evidence="10 11" id="KW-0472">Membrane</keyword>
<evidence type="ECO:0000256" key="6">
    <source>
        <dbReference type="ARBA" id="ARBA00022840"/>
    </source>
</evidence>